<dbReference type="AlphaFoldDB" id="A0A068NYU6"/>
<feature type="signal peptide" evidence="1">
    <location>
        <begin position="1"/>
        <end position="18"/>
    </location>
</feature>
<organism evidence="2 3">
    <name type="scientific">Fimbriimonas ginsengisoli Gsoil 348</name>
    <dbReference type="NCBI Taxonomy" id="661478"/>
    <lineage>
        <taxon>Bacteria</taxon>
        <taxon>Bacillati</taxon>
        <taxon>Armatimonadota</taxon>
        <taxon>Fimbriimonadia</taxon>
        <taxon>Fimbriimonadales</taxon>
        <taxon>Fimbriimonadaceae</taxon>
        <taxon>Fimbriimonas</taxon>
    </lineage>
</organism>
<accession>A0A068NYU6</accession>
<dbReference type="Gene3D" id="3.40.30.10">
    <property type="entry name" value="Glutaredoxin"/>
    <property type="match status" value="1"/>
</dbReference>
<dbReference type="InterPro" id="IPR036249">
    <property type="entry name" value="Thioredoxin-like_sf"/>
</dbReference>
<gene>
    <name evidence="2" type="ORF">OP10G_4071</name>
</gene>
<dbReference type="STRING" id="661478.OP10G_4071"/>
<proteinExistence type="predicted"/>
<evidence type="ECO:0000313" key="3">
    <source>
        <dbReference type="Proteomes" id="UP000027982"/>
    </source>
</evidence>
<name>A0A068NYU6_FIMGI</name>
<sequence length="66" mass="7035">MRTKIASLILLLASLSLAAGQQKGPSPVGKPAPALQVGHWLNTKGAPLSLDKLKGKVVVLDFWAFW</sequence>
<dbReference type="EMBL" id="CP007139">
    <property type="protein sequence ID" value="AIE87439.1"/>
    <property type="molecule type" value="Genomic_DNA"/>
</dbReference>
<evidence type="ECO:0000256" key="1">
    <source>
        <dbReference type="SAM" id="SignalP"/>
    </source>
</evidence>
<dbReference type="RefSeq" id="WP_038473461.1">
    <property type="nucleotide sequence ID" value="NZ_CP007139.1"/>
</dbReference>
<keyword evidence="3" id="KW-1185">Reference proteome</keyword>
<feature type="chain" id="PRO_5001651994" description="Redoxin domain-containing protein" evidence="1">
    <location>
        <begin position="19"/>
        <end position="66"/>
    </location>
</feature>
<protein>
    <recommendedName>
        <fullName evidence="4">Redoxin domain-containing protein</fullName>
    </recommendedName>
</protein>
<evidence type="ECO:0008006" key="4">
    <source>
        <dbReference type="Google" id="ProtNLM"/>
    </source>
</evidence>
<dbReference type="Proteomes" id="UP000027982">
    <property type="component" value="Chromosome"/>
</dbReference>
<dbReference type="KEGG" id="fgi:OP10G_4071"/>
<reference evidence="2 3" key="1">
    <citation type="journal article" date="2014" name="PLoS ONE">
        <title>The first complete genome sequence of the class fimbriimonadia in the phylum armatimonadetes.</title>
        <authorList>
            <person name="Hu Z.Y."/>
            <person name="Wang Y.Z."/>
            <person name="Im W.T."/>
            <person name="Wang S.Y."/>
            <person name="Zhao G.P."/>
            <person name="Zheng H.J."/>
            <person name="Quan Z.X."/>
        </authorList>
    </citation>
    <scope>NUCLEOTIDE SEQUENCE [LARGE SCALE GENOMIC DNA]</scope>
    <source>
        <strain evidence="2">Gsoil 348</strain>
    </source>
</reference>
<dbReference type="HOGENOM" id="CLU_2824787_0_0_0"/>
<keyword evidence="1" id="KW-0732">Signal</keyword>
<dbReference type="SUPFAM" id="SSF52833">
    <property type="entry name" value="Thioredoxin-like"/>
    <property type="match status" value="1"/>
</dbReference>
<dbReference type="OrthoDB" id="4338579at2"/>
<evidence type="ECO:0000313" key="2">
    <source>
        <dbReference type="EMBL" id="AIE87439.1"/>
    </source>
</evidence>